<organism evidence="1 2">
    <name type="scientific">Zalaria obscura</name>
    <dbReference type="NCBI Taxonomy" id="2024903"/>
    <lineage>
        <taxon>Eukaryota</taxon>
        <taxon>Fungi</taxon>
        <taxon>Dikarya</taxon>
        <taxon>Ascomycota</taxon>
        <taxon>Pezizomycotina</taxon>
        <taxon>Dothideomycetes</taxon>
        <taxon>Dothideomycetidae</taxon>
        <taxon>Dothideales</taxon>
        <taxon>Zalariaceae</taxon>
        <taxon>Zalaria</taxon>
    </lineage>
</organism>
<accession>A0ACC3SFS2</accession>
<comment type="caution">
    <text evidence="1">The sequence shown here is derived from an EMBL/GenBank/DDBJ whole genome shotgun (WGS) entry which is preliminary data.</text>
</comment>
<evidence type="ECO:0000313" key="2">
    <source>
        <dbReference type="Proteomes" id="UP001320706"/>
    </source>
</evidence>
<dbReference type="EMBL" id="JAMKPW020000013">
    <property type="protein sequence ID" value="KAK8211511.1"/>
    <property type="molecule type" value="Genomic_DNA"/>
</dbReference>
<dbReference type="Proteomes" id="UP001320706">
    <property type="component" value="Unassembled WGS sequence"/>
</dbReference>
<keyword evidence="2" id="KW-1185">Reference proteome</keyword>
<evidence type="ECO:0000313" key="1">
    <source>
        <dbReference type="EMBL" id="KAK8211511.1"/>
    </source>
</evidence>
<sequence>MLASLTLSFPLALALPISWHDHLSVAQQMHRLRAQQGHNNRTHAAIFFERWFCYLDTFGACSGNVYHGCPQEWPSELLAAEKDPELKCLTGYTTSSLLLLARVAEICKRCDRERKELGSPSYTTINESQQIRLSLELTSLEVQQRRYDRVCSSTIFSADVYLGVNVALCHAALIMLLRRAFLLPTDAMLLQHSAKTILTALRDGERYNPITIPDIILPLFLAGCETKDQVQRSDVLRRLERIGNAGMSQTTRVRALLQECWDGRKDWTELDHNVFLG</sequence>
<reference evidence="1" key="1">
    <citation type="submission" date="2024-02" db="EMBL/GenBank/DDBJ databases">
        <title>Metagenome Assembled Genome of Zalaria obscura JY119.</title>
        <authorList>
            <person name="Vighnesh L."/>
            <person name="Jagadeeshwari U."/>
            <person name="Venkata Ramana C."/>
            <person name="Sasikala C."/>
        </authorList>
    </citation>
    <scope>NUCLEOTIDE SEQUENCE</scope>
    <source>
        <strain evidence="1">JY119</strain>
    </source>
</reference>
<proteinExistence type="predicted"/>
<protein>
    <submittedName>
        <fullName evidence="1">Uncharacterized protein</fullName>
    </submittedName>
</protein>
<gene>
    <name evidence="1" type="ORF">M8818_003164</name>
</gene>
<name>A0ACC3SFS2_9PEZI</name>